<dbReference type="SUPFAM" id="SSF53448">
    <property type="entry name" value="Nucleotide-diphospho-sugar transferases"/>
    <property type="match status" value="1"/>
</dbReference>
<feature type="transmembrane region" description="Helical" evidence="4">
    <location>
        <begin position="304"/>
        <end position="335"/>
    </location>
</feature>
<dbReference type="EMBL" id="JAJNDB010000005">
    <property type="protein sequence ID" value="MCD2195926.1"/>
    <property type="molecule type" value="Genomic_DNA"/>
</dbReference>
<keyword evidence="4" id="KW-0472">Membrane</keyword>
<accession>A0ABS8PEV4</accession>
<dbReference type="Pfam" id="PF13641">
    <property type="entry name" value="Glyco_tranf_2_3"/>
    <property type="match status" value="1"/>
</dbReference>
<reference evidence="5 6" key="1">
    <citation type="submission" date="2021-11" db="EMBL/GenBank/DDBJ databases">
        <title>Draft genome sequence of Actinomycetospora sp. SF1 isolated from the rhizosphere soil.</title>
        <authorList>
            <person name="Duangmal K."/>
            <person name="Chantavorakit T."/>
        </authorList>
    </citation>
    <scope>NUCLEOTIDE SEQUENCE [LARGE SCALE GENOMIC DNA]</scope>
    <source>
        <strain evidence="5 6">TBRC 5722</strain>
    </source>
</reference>
<keyword evidence="4" id="KW-0812">Transmembrane</keyword>
<feature type="transmembrane region" description="Helical" evidence="4">
    <location>
        <begin position="388"/>
        <end position="407"/>
    </location>
</feature>
<feature type="transmembrane region" description="Helical" evidence="4">
    <location>
        <begin position="355"/>
        <end position="381"/>
    </location>
</feature>
<dbReference type="PANTHER" id="PTHR43630:SF1">
    <property type="entry name" value="POLY-BETA-1,6-N-ACETYL-D-GLUCOSAMINE SYNTHASE"/>
    <property type="match status" value="1"/>
</dbReference>
<name>A0ABS8PEV4_9PSEU</name>
<dbReference type="Proteomes" id="UP001199469">
    <property type="component" value="Unassembled WGS sequence"/>
</dbReference>
<evidence type="ECO:0000313" key="5">
    <source>
        <dbReference type="EMBL" id="MCD2195926.1"/>
    </source>
</evidence>
<comment type="similarity">
    <text evidence="1">Belongs to the glycosyltransferase 2 family.</text>
</comment>
<keyword evidence="4" id="KW-1133">Transmembrane helix</keyword>
<proteinExistence type="inferred from homology"/>
<comment type="caution">
    <text evidence="5">The sequence shown here is derived from an EMBL/GenBank/DDBJ whole genome shotgun (WGS) entry which is preliminary data.</text>
</comment>
<evidence type="ECO:0000256" key="1">
    <source>
        <dbReference type="ARBA" id="ARBA00006739"/>
    </source>
</evidence>
<dbReference type="PANTHER" id="PTHR43630">
    <property type="entry name" value="POLY-BETA-1,6-N-ACETYL-D-GLUCOSAMINE SYNTHASE"/>
    <property type="match status" value="1"/>
</dbReference>
<feature type="transmembrane region" description="Helical" evidence="4">
    <location>
        <begin position="6"/>
        <end position="28"/>
    </location>
</feature>
<protein>
    <submittedName>
        <fullName evidence="5">Glycosyltransferase family 2 protein</fullName>
    </submittedName>
</protein>
<evidence type="ECO:0000256" key="2">
    <source>
        <dbReference type="ARBA" id="ARBA00022676"/>
    </source>
</evidence>
<gene>
    <name evidence="5" type="ORF">LQ327_21380</name>
</gene>
<keyword evidence="3" id="KW-0808">Transferase</keyword>
<sequence>MIPVWLLVLGIVGLNFTVWGLVGLCRLVDDKVLGRWRRRRARRRAGDSGPAPVPVPPLATVAVLMPAYNEEVVIAESLAAITALVPADQVHVVSDGSTDRTVELAREAGVHVMSTTANVGKAGALTEAVERFDLVERFDYVLLLDADTRVRPGYFEAALPLFTDPGVAAVAGAVRSSWDPDRLSLMGKILVCHRQRIYALTQRLIKYGQTWRRLNATHIVPGFASMYRTRVLPQIDMNPPGLVIEDFNMTFELYRHKLGRVGFTMRAVAETQDPARLADYVRQTRRWSLGLWQTVRRLPPRPSLFGAMLTLLLFELVTAAVSFLLLPVLAVILVLPEITPAALTWPVEGPAYGFLSAHLNLPALLFGLLFPDFLLTCLVVVLERRARFLAAFLAFPLMRLIDSYLALRTFVPGMRRRSDGRWVSPARREVVEETVGAERVGRPRMVPLSVRSEVPAEPVEAVEGAEPLETVEAVEAVVPEQTSVRTPVSGA</sequence>
<dbReference type="InterPro" id="IPR029044">
    <property type="entry name" value="Nucleotide-diphossugar_trans"/>
</dbReference>
<keyword evidence="2" id="KW-0328">Glycosyltransferase</keyword>
<dbReference type="Gene3D" id="3.90.550.10">
    <property type="entry name" value="Spore Coat Polysaccharide Biosynthesis Protein SpsA, Chain A"/>
    <property type="match status" value="1"/>
</dbReference>
<organism evidence="5 6">
    <name type="scientific">Actinomycetospora endophytica</name>
    <dbReference type="NCBI Taxonomy" id="2291215"/>
    <lineage>
        <taxon>Bacteria</taxon>
        <taxon>Bacillati</taxon>
        <taxon>Actinomycetota</taxon>
        <taxon>Actinomycetes</taxon>
        <taxon>Pseudonocardiales</taxon>
        <taxon>Pseudonocardiaceae</taxon>
        <taxon>Actinomycetospora</taxon>
    </lineage>
</organism>
<dbReference type="CDD" id="cd06423">
    <property type="entry name" value="CESA_like"/>
    <property type="match status" value="1"/>
</dbReference>
<dbReference type="RefSeq" id="WP_230737791.1">
    <property type="nucleotide sequence ID" value="NZ_JAJNDB010000005.1"/>
</dbReference>
<evidence type="ECO:0000313" key="6">
    <source>
        <dbReference type="Proteomes" id="UP001199469"/>
    </source>
</evidence>
<evidence type="ECO:0000256" key="3">
    <source>
        <dbReference type="ARBA" id="ARBA00022679"/>
    </source>
</evidence>
<evidence type="ECO:0000256" key="4">
    <source>
        <dbReference type="SAM" id="Phobius"/>
    </source>
</evidence>
<keyword evidence="6" id="KW-1185">Reference proteome</keyword>